<dbReference type="CDD" id="cd07343">
    <property type="entry name" value="M48A_Zmpste24p_like"/>
    <property type="match status" value="1"/>
</dbReference>
<keyword evidence="3 9" id="KW-0479">Metal-binding</keyword>
<reference evidence="14" key="1">
    <citation type="submission" date="2021-01" db="EMBL/GenBank/DDBJ databases">
        <authorList>
            <person name="Corre E."/>
            <person name="Pelletier E."/>
            <person name="Niang G."/>
            <person name="Scheremetjew M."/>
            <person name="Finn R."/>
            <person name="Kale V."/>
            <person name="Holt S."/>
            <person name="Cochrane G."/>
            <person name="Meng A."/>
            <person name="Brown T."/>
            <person name="Cohen L."/>
        </authorList>
    </citation>
    <scope>NUCLEOTIDE SEQUENCE</scope>
    <source>
        <strain evidence="14">NIES-2562</strain>
    </source>
</reference>
<sequence length="556" mass="61851">MGTSVGNLTALLPQMQEFAFPSLLALPGLGGGMESASAAEVRGLLLAVNIFEVVVNGVVSYLNARSRATQLTPSLRSVYDEHAFEQFQKYSKENGVISFISSSISFFLSILFLLFAVFGEVDRLVVDTLTSVSGGHWLAVHPITVGVCFYLSLQLLMTLITLPISLYKTFAIEEKYGFNKMTIGLYFADMAKSFLLGIVIGFPLYAVLYLVLTSGEGERVWIYAWIILGAFTILLNLAYVNLILPLFNTLVKLPEGRLHREIVEAGRQAGFPVEEITVMDGSKRTTKANAFLSGFGKAKKIVLFDTLLTTFSVREMAAVVAHELGHHAYRHIYLNMVNALLQLLLFLYLLSTVIFLPAVAEAVGVKRAEGEEGIKSALHVTFYIALELLGPLSVLTSLFSHACSRLFEYQADEFSVRSYSPSPLPERVPLLKRDKADESFRASEKEKREKREGKKGEGVEKATGEKQDEQEEGEKKQTSKEKMEESVSKLMKEVETRGEVEDSDKKGQALKRALSLLSASHLDNLTPHPLYVFFHYTHPPILNRLEAIDKNVKKLM</sequence>
<dbReference type="Pfam" id="PF01435">
    <property type="entry name" value="Peptidase_M48"/>
    <property type="match status" value="1"/>
</dbReference>
<dbReference type="Pfam" id="PF16491">
    <property type="entry name" value="Peptidase_M48_N"/>
    <property type="match status" value="1"/>
</dbReference>
<dbReference type="InterPro" id="IPR027057">
    <property type="entry name" value="CAXX_Prtase_1"/>
</dbReference>
<dbReference type="GO" id="GO:0004222">
    <property type="term" value="F:metalloendopeptidase activity"/>
    <property type="evidence" value="ECO:0007669"/>
    <property type="project" value="InterPro"/>
</dbReference>
<dbReference type="InterPro" id="IPR032456">
    <property type="entry name" value="Peptidase_M48_N"/>
</dbReference>
<feature type="transmembrane region" description="Helical" evidence="11">
    <location>
        <begin position="220"/>
        <end position="247"/>
    </location>
</feature>
<protein>
    <recommendedName>
        <fullName evidence="1">Ste24 endopeptidase</fullName>
        <ecNumber evidence="1">3.4.24.84</ecNumber>
    </recommendedName>
</protein>
<name>A0A7S3FZM8_9EUKA</name>
<feature type="domain" description="CAAX prenyl protease 1 N-terminal" evidence="13">
    <location>
        <begin position="67"/>
        <end position="249"/>
    </location>
</feature>
<keyword evidence="6" id="KW-0482">Metalloprotease</keyword>
<evidence type="ECO:0000256" key="8">
    <source>
        <dbReference type="PIRSR" id="PIRSR627057-1"/>
    </source>
</evidence>
<comment type="catalytic activity">
    <reaction evidence="7">
        <text>Hydrolyzes the peptide bond -P2-(S-farnesyl or geranylgeranyl)C-P1'-P2'-P3'-COOH where P1' and P2' are amino acids with aliphatic side chains and P3' is any C-terminal residue.</text>
        <dbReference type="EC" id="3.4.24.84"/>
    </reaction>
</comment>
<keyword evidence="2" id="KW-0645">Protease</keyword>
<keyword evidence="5 9" id="KW-0862">Zinc</keyword>
<dbReference type="InterPro" id="IPR001915">
    <property type="entry name" value="Peptidase_M48"/>
</dbReference>
<dbReference type="GO" id="GO:0071586">
    <property type="term" value="P:CAAX-box protein processing"/>
    <property type="evidence" value="ECO:0007669"/>
    <property type="project" value="InterPro"/>
</dbReference>
<feature type="active site" evidence="8">
    <location>
        <position position="323"/>
    </location>
</feature>
<feature type="active site" description="Proton donor" evidence="8">
    <location>
        <position position="412"/>
    </location>
</feature>
<evidence type="ECO:0000259" key="13">
    <source>
        <dbReference type="Pfam" id="PF16491"/>
    </source>
</evidence>
<dbReference type="GO" id="GO:0046872">
    <property type="term" value="F:metal ion binding"/>
    <property type="evidence" value="ECO:0007669"/>
    <property type="project" value="UniProtKB-KW"/>
</dbReference>
<feature type="transmembrane region" description="Helical" evidence="11">
    <location>
        <begin position="339"/>
        <end position="360"/>
    </location>
</feature>
<comment type="cofactor">
    <cofactor evidence="9">
        <name>Zn(2+)</name>
        <dbReference type="ChEBI" id="CHEBI:29105"/>
    </cofactor>
    <text evidence="9">Binds 1 zinc ion per subunit.</text>
</comment>
<keyword evidence="11" id="KW-0472">Membrane</keyword>
<dbReference type="EMBL" id="HBIB01003501">
    <property type="protein sequence ID" value="CAE0240028.1"/>
    <property type="molecule type" value="Transcribed_RNA"/>
</dbReference>
<feature type="transmembrane region" description="Helical" evidence="11">
    <location>
        <begin position="380"/>
        <end position="399"/>
    </location>
</feature>
<feature type="binding site" evidence="9">
    <location>
        <position position="408"/>
    </location>
    <ligand>
        <name>Zn(2+)</name>
        <dbReference type="ChEBI" id="CHEBI:29105"/>
        <note>catalytic</note>
    </ligand>
</feature>
<feature type="binding site" evidence="9">
    <location>
        <position position="322"/>
    </location>
    <ligand>
        <name>Zn(2+)</name>
        <dbReference type="ChEBI" id="CHEBI:29105"/>
        <note>catalytic</note>
    </ligand>
</feature>
<evidence type="ECO:0000256" key="5">
    <source>
        <dbReference type="ARBA" id="ARBA00022833"/>
    </source>
</evidence>
<feature type="transmembrane region" description="Helical" evidence="11">
    <location>
        <begin position="96"/>
        <end position="118"/>
    </location>
</feature>
<evidence type="ECO:0000313" key="14">
    <source>
        <dbReference type="EMBL" id="CAE0240028.1"/>
    </source>
</evidence>
<evidence type="ECO:0000256" key="6">
    <source>
        <dbReference type="ARBA" id="ARBA00023049"/>
    </source>
</evidence>
<keyword evidence="11" id="KW-0812">Transmembrane</keyword>
<feature type="transmembrane region" description="Helical" evidence="11">
    <location>
        <begin position="183"/>
        <end position="208"/>
    </location>
</feature>
<evidence type="ECO:0000256" key="11">
    <source>
        <dbReference type="SAM" id="Phobius"/>
    </source>
</evidence>
<evidence type="ECO:0000256" key="3">
    <source>
        <dbReference type="ARBA" id="ARBA00022723"/>
    </source>
</evidence>
<evidence type="ECO:0000256" key="2">
    <source>
        <dbReference type="ARBA" id="ARBA00022670"/>
    </source>
</evidence>
<feature type="domain" description="Peptidase M48" evidence="12">
    <location>
        <begin position="254"/>
        <end position="417"/>
    </location>
</feature>
<gene>
    <name evidence="14" type="ORF">PBIL07802_LOCUS2181</name>
</gene>
<feature type="binding site" evidence="9">
    <location>
        <position position="326"/>
    </location>
    <ligand>
        <name>Zn(2+)</name>
        <dbReference type="ChEBI" id="CHEBI:29105"/>
        <note>catalytic</note>
    </ligand>
</feature>
<evidence type="ECO:0000256" key="4">
    <source>
        <dbReference type="ARBA" id="ARBA00022801"/>
    </source>
</evidence>
<evidence type="ECO:0000256" key="1">
    <source>
        <dbReference type="ARBA" id="ARBA00012336"/>
    </source>
</evidence>
<keyword evidence="4" id="KW-0378">Hydrolase</keyword>
<dbReference type="PANTHER" id="PTHR10120">
    <property type="entry name" value="CAAX PRENYL PROTEASE 1"/>
    <property type="match status" value="1"/>
</dbReference>
<evidence type="ECO:0000256" key="7">
    <source>
        <dbReference type="ARBA" id="ARBA00044456"/>
    </source>
</evidence>
<evidence type="ECO:0000256" key="9">
    <source>
        <dbReference type="PIRSR" id="PIRSR627057-2"/>
    </source>
</evidence>
<proteinExistence type="predicted"/>
<keyword evidence="11" id="KW-1133">Transmembrane helix</keyword>
<organism evidence="14">
    <name type="scientific">Palpitomonas bilix</name>
    <dbReference type="NCBI Taxonomy" id="652834"/>
    <lineage>
        <taxon>Eukaryota</taxon>
        <taxon>Eukaryota incertae sedis</taxon>
    </lineage>
</organism>
<feature type="transmembrane region" description="Helical" evidence="11">
    <location>
        <begin position="138"/>
        <end position="162"/>
    </location>
</feature>
<evidence type="ECO:0000256" key="10">
    <source>
        <dbReference type="SAM" id="MobiDB-lite"/>
    </source>
</evidence>
<evidence type="ECO:0000259" key="12">
    <source>
        <dbReference type="Pfam" id="PF01435"/>
    </source>
</evidence>
<dbReference type="EC" id="3.4.24.84" evidence="1"/>
<dbReference type="Gene3D" id="3.30.2010.10">
    <property type="entry name" value="Metalloproteases ('zincins'), catalytic domain"/>
    <property type="match status" value="1"/>
</dbReference>
<feature type="region of interest" description="Disordered" evidence="10">
    <location>
        <begin position="435"/>
        <end position="506"/>
    </location>
</feature>
<dbReference type="AlphaFoldDB" id="A0A7S3FZM8"/>
<accession>A0A7S3FZM8</accession>